<feature type="non-terminal residue" evidence="1">
    <location>
        <position position="1"/>
    </location>
</feature>
<keyword evidence="2" id="KW-1185">Reference proteome</keyword>
<proteinExistence type="predicted"/>
<comment type="caution">
    <text evidence="1">The sequence shown here is derived from an EMBL/GenBank/DDBJ whole genome shotgun (WGS) entry which is preliminary data.</text>
</comment>
<sequence length="79" mass="8528">GRDHVRLQLNSSRKFLTGGLNPNRIIRLRSNGGSTPVENFSTCVKIFQPLLKIFDPSRAESPLSGAGSGLRPAVVLNVV</sequence>
<evidence type="ECO:0000313" key="1">
    <source>
        <dbReference type="EMBL" id="PON81122.1"/>
    </source>
</evidence>
<accession>A0A2P5E6D9</accession>
<reference evidence="2" key="1">
    <citation type="submission" date="2016-06" db="EMBL/GenBank/DDBJ databases">
        <title>Parallel loss of symbiosis genes in relatives of nitrogen-fixing non-legume Parasponia.</title>
        <authorList>
            <person name="Van Velzen R."/>
            <person name="Holmer R."/>
            <person name="Bu F."/>
            <person name="Rutten L."/>
            <person name="Van Zeijl A."/>
            <person name="Liu W."/>
            <person name="Santuari L."/>
            <person name="Cao Q."/>
            <person name="Sharma T."/>
            <person name="Shen D."/>
            <person name="Roswanjaya Y."/>
            <person name="Wardhani T."/>
            <person name="Kalhor M.S."/>
            <person name="Jansen J."/>
            <person name="Van den Hoogen J."/>
            <person name="Gungor B."/>
            <person name="Hartog M."/>
            <person name="Hontelez J."/>
            <person name="Verver J."/>
            <person name="Yang W.-C."/>
            <person name="Schijlen E."/>
            <person name="Repin R."/>
            <person name="Schilthuizen M."/>
            <person name="Schranz E."/>
            <person name="Heidstra R."/>
            <person name="Miyata K."/>
            <person name="Fedorova E."/>
            <person name="Kohlen W."/>
            <person name="Bisseling T."/>
            <person name="Smit S."/>
            <person name="Geurts R."/>
        </authorList>
    </citation>
    <scope>NUCLEOTIDE SEQUENCE [LARGE SCALE GENOMIC DNA]</scope>
    <source>
        <strain evidence="2">cv. RG33-2</strain>
    </source>
</reference>
<organism evidence="1 2">
    <name type="scientific">Trema orientale</name>
    <name type="common">Charcoal tree</name>
    <name type="synonym">Celtis orientalis</name>
    <dbReference type="NCBI Taxonomy" id="63057"/>
    <lineage>
        <taxon>Eukaryota</taxon>
        <taxon>Viridiplantae</taxon>
        <taxon>Streptophyta</taxon>
        <taxon>Embryophyta</taxon>
        <taxon>Tracheophyta</taxon>
        <taxon>Spermatophyta</taxon>
        <taxon>Magnoliopsida</taxon>
        <taxon>eudicotyledons</taxon>
        <taxon>Gunneridae</taxon>
        <taxon>Pentapetalae</taxon>
        <taxon>rosids</taxon>
        <taxon>fabids</taxon>
        <taxon>Rosales</taxon>
        <taxon>Cannabaceae</taxon>
        <taxon>Trema</taxon>
    </lineage>
</organism>
<dbReference type="Proteomes" id="UP000237000">
    <property type="component" value="Unassembled WGS sequence"/>
</dbReference>
<name>A0A2P5E6D9_TREOI</name>
<dbReference type="AlphaFoldDB" id="A0A2P5E6D9"/>
<dbReference type="InParanoid" id="A0A2P5E6D9"/>
<dbReference type="EMBL" id="JXTC01000224">
    <property type="protein sequence ID" value="PON81122.1"/>
    <property type="molecule type" value="Genomic_DNA"/>
</dbReference>
<protein>
    <submittedName>
        <fullName evidence="1">Uncharacterized protein</fullName>
    </submittedName>
</protein>
<gene>
    <name evidence="1" type="ORF">TorRG33x02_230810</name>
</gene>
<evidence type="ECO:0000313" key="2">
    <source>
        <dbReference type="Proteomes" id="UP000237000"/>
    </source>
</evidence>